<feature type="compositionally biased region" description="Basic and acidic residues" evidence="1">
    <location>
        <begin position="52"/>
        <end position="62"/>
    </location>
</feature>
<feature type="region of interest" description="Disordered" evidence="1">
    <location>
        <begin position="1"/>
        <end position="128"/>
    </location>
</feature>
<sequence>MTGIKIESTYIIPSTKVPKSSGLKTNEPSDQESDLSVTGTNLDSESSSLPGKDNEFDSRWEELGPVSKAGPSKNRIKLGSDGEAKDESSELTHGNYEAPLDRDLSDSDEDTSSSTKLDTGKSKMKDEDSSLLQILDSWYGDGTLESSTDGSKLDTSVSVDQMENSPTWRKQKTYSFVTDQPVDTKDKLIDGILGSLKKSGEKSPETRV</sequence>
<feature type="region of interest" description="Disordered" evidence="1">
    <location>
        <begin position="143"/>
        <end position="165"/>
    </location>
</feature>
<dbReference type="Proteomes" id="UP001371456">
    <property type="component" value="Unassembled WGS sequence"/>
</dbReference>
<feature type="compositionally biased region" description="Polar residues" evidence="1">
    <location>
        <begin position="22"/>
        <end position="49"/>
    </location>
</feature>
<gene>
    <name evidence="2" type="ORF">RDI58_026497</name>
</gene>
<organism evidence="2 3">
    <name type="scientific">Solanum bulbocastanum</name>
    <name type="common">Wild potato</name>
    <dbReference type="NCBI Taxonomy" id="147425"/>
    <lineage>
        <taxon>Eukaryota</taxon>
        <taxon>Viridiplantae</taxon>
        <taxon>Streptophyta</taxon>
        <taxon>Embryophyta</taxon>
        <taxon>Tracheophyta</taxon>
        <taxon>Spermatophyta</taxon>
        <taxon>Magnoliopsida</taxon>
        <taxon>eudicotyledons</taxon>
        <taxon>Gunneridae</taxon>
        <taxon>Pentapetalae</taxon>
        <taxon>asterids</taxon>
        <taxon>lamiids</taxon>
        <taxon>Solanales</taxon>
        <taxon>Solanaceae</taxon>
        <taxon>Solanoideae</taxon>
        <taxon>Solaneae</taxon>
        <taxon>Solanum</taxon>
    </lineage>
</organism>
<name>A0AAN8Y179_SOLBU</name>
<keyword evidence="3" id="KW-1185">Reference proteome</keyword>
<feature type="compositionally biased region" description="Polar residues" evidence="1">
    <location>
        <begin position="144"/>
        <end position="165"/>
    </location>
</feature>
<comment type="caution">
    <text evidence="2">The sequence shown here is derived from an EMBL/GenBank/DDBJ whole genome shotgun (WGS) entry which is preliminary data.</text>
</comment>
<evidence type="ECO:0000313" key="2">
    <source>
        <dbReference type="EMBL" id="KAK6775496.1"/>
    </source>
</evidence>
<reference evidence="2 3" key="1">
    <citation type="submission" date="2024-02" db="EMBL/GenBank/DDBJ databases">
        <title>de novo genome assembly of Solanum bulbocastanum strain 11H21.</title>
        <authorList>
            <person name="Hosaka A.J."/>
        </authorList>
    </citation>
    <scope>NUCLEOTIDE SEQUENCE [LARGE SCALE GENOMIC DNA]</scope>
    <source>
        <tissue evidence="2">Young leaves</tissue>
    </source>
</reference>
<feature type="compositionally biased region" description="Basic and acidic residues" evidence="1">
    <location>
        <begin position="78"/>
        <end position="90"/>
    </location>
</feature>
<dbReference type="AlphaFoldDB" id="A0AAN8Y179"/>
<evidence type="ECO:0000313" key="3">
    <source>
        <dbReference type="Proteomes" id="UP001371456"/>
    </source>
</evidence>
<protein>
    <submittedName>
        <fullName evidence="2">Uncharacterized protein</fullName>
    </submittedName>
</protein>
<dbReference type="EMBL" id="JBANQN010000011">
    <property type="protein sequence ID" value="KAK6775496.1"/>
    <property type="molecule type" value="Genomic_DNA"/>
</dbReference>
<accession>A0AAN8Y179</accession>
<proteinExistence type="predicted"/>
<evidence type="ECO:0000256" key="1">
    <source>
        <dbReference type="SAM" id="MobiDB-lite"/>
    </source>
</evidence>
<feature type="compositionally biased region" description="Basic and acidic residues" evidence="1">
    <location>
        <begin position="118"/>
        <end position="128"/>
    </location>
</feature>